<organism evidence="2 3">
    <name type="scientific">Methanobrevibacter filiformis</name>
    <dbReference type="NCBI Taxonomy" id="55758"/>
    <lineage>
        <taxon>Archaea</taxon>
        <taxon>Methanobacteriati</taxon>
        <taxon>Methanobacteriota</taxon>
        <taxon>Methanomada group</taxon>
        <taxon>Methanobacteria</taxon>
        <taxon>Methanobacteriales</taxon>
        <taxon>Methanobacteriaceae</taxon>
        <taxon>Methanobrevibacter</taxon>
    </lineage>
</organism>
<dbReference type="EMBL" id="LWMT01000149">
    <property type="protein sequence ID" value="KZX14459.1"/>
    <property type="molecule type" value="Genomic_DNA"/>
</dbReference>
<keyword evidence="3" id="KW-1185">Reference proteome</keyword>
<name>A0A166CFR8_9EURY</name>
<evidence type="ECO:0000313" key="2">
    <source>
        <dbReference type="EMBL" id="KZX14459.1"/>
    </source>
</evidence>
<evidence type="ECO:0000313" key="3">
    <source>
        <dbReference type="Proteomes" id="UP000077066"/>
    </source>
</evidence>
<proteinExistence type="predicted"/>
<comment type="caution">
    <text evidence="2">The sequence shown here is derived from an EMBL/GenBank/DDBJ whole genome shotgun (WGS) entry which is preliminary data.</text>
</comment>
<dbReference type="PATRIC" id="fig|55758.3.peg.964"/>
<keyword evidence="1" id="KW-0812">Transmembrane</keyword>
<reference evidence="2 3" key="1">
    <citation type="submission" date="2016-04" db="EMBL/GenBank/DDBJ databases">
        <title>Genome sequence of Methanobrevibacter filiformis DSM 11501.</title>
        <authorList>
            <person name="Poehlein A."/>
            <person name="Seedorf H."/>
            <person name="Daniel R."/>
        </authorList>
    </citation>
    <scope>NUCLEOTIDE SEQUENCE [LARGE SCALE GENOMIC DNA]</scope>
    <source>
        <strain evidence="2 3">DSM 11501</strain>
    </source>
</reference>
<gene>
    <name evidence="2" type="ORF">MBFIL_08560</name>
</gene>
<protein>
    <submittedName>
        <fullName evidence="2">Uncharacterized protein</fullName>
    </submittedName>
</protein>
<feature type="transmembrane region" description="Helical" evidence="1">
    <location>
        <begin position="6"/>
        <end position="24"/>
    </location>
</feature>
<evidence type="ECO:0000256" key="1">
    <source>
        <dbReference type="SAM" id="Phobius"/>
    </source>
</evidence>
<keyword evidence="1" id="KW-1133">Transmembrane helix</keyword>
<dbReference type="RefSeq" id="WP_066971843.1">
    <property type="nucleotide sequence ID" value="NZ_LWMT01000149.1"/>
</dbReference>
<dbReference type="OrthoDB" id="76759at2157"/>
<sequence length="162" mass="18948">MEAIEFLAVLILAGAIVVLIYFFLKHNAEFSDKLRAYVPTGTNVSKFYNGGENMNVNGTDETTNKDPWGEKIKGKFKDIDRPHINTDLFSKKIDLFLDEKSEELIKDWSLATQTDIKNLEKRCDKAYRNIDTLEKRFNEYRSYTNNKLERLDERLKVVEDKE</sequence>
<dbReference type="Proteomes" id="UP000077066">
    <property type="component" value="Unassembled WGS sequence"/>
</dbReference>
<keyword evidence="1" id="KW-0472">Membrane</keyword>
<accession>A0A166CFR8</accession>
<dbReference type="AlphaFoldDB" id="A0A166CFR8"/>